<evidence type="ECO:0000313" key="1">
    <source>
        <dbReference type="EMBL" id="MCU4718438.1"/>
    </source>
</evidence>
<reference evidence="2" key="1">
    <citation type="submission" date="2023-02" db="EMBL/GenBank/DDBJ databases">
        <title>Enrichment on poylsaccharides allowed isolation of novel metabolic and taxonomic groups of Haloarchaea.</title>
        <authorList>
            <person name="Sorokin D.Y."/>
            <person name="Elcheninov A.G."/>
            <person name="Khizhniak T.V."/>
            <person name="Kolganova T.V."/>
            <person name="Kublanov I.V."/>
        </authorList>
    </citation>
    <scope>NUCLEOTIDE SEQUENCE</scope>
    <source>
        <strain evidence="1 3">HArc-curdl5-1</strain>
        <strain evidence="2">HArc-curdl7</strain>
    </source>
</reference>
<dbReference type="EMBL" id="JAOPKD010000003">
    <property type="protein sequence ID" value="MCU4726449.1"/>
    <property type="molecule type" value="Genomic_DNA"/>
</dbReference>
<protein>
    <submittedName>
        <fullName evidence="2">Antitoxin VapB family protein</fullName>
    </submittedName>
</protein>
<organism evidence="2 4">
    <name type="scientific">Halapricum hydrolyticum</name>
    <dbReference type="NCBI Taxonomy" id="2979991"/>
    <lineage>
        <taxon>Archaea</taxon>
        <taxon>Methanobacteriati</taxon>
        <taxon>Methanobacteriota</taxon>
        <taxon>Stenosarchaea group</taxon>
        <taxon>Halobacteria</taxon>
        <taxon>Halobacteriales</taxon>
        <taxon>Haloarculaceae</taxon>
        <taxon>Halapricum</taxon>
    </lineage>
</organism>
<sequence>MRRAKDESENFSDAIGRLLGDDKHPLHGLVGLLEEDEADRLRGRSRACREGVNSRMWPTDRSKR</sequence>
<dbReference type="RefSeq" id="WP_315909190.1">
    <property type="nucleotide sequence ID" value="NZ_JAOPKC010000010.1"/>
</dbReference>
<evidence type="ECO:0000313" key="3">
    <source>
        <dbReference type="Proteomes" id="UP001208186"/>
    </source>
</evidence>
<comment type="caution">
    <text evidence="2">The sequence shown here is derived from an EMBL/GenBank/DDBJ whole genome shotgun (WGS) entry which is preliminary data.</text>
</comment>
<dbReference type="Proteomes" id="UP001208186">
    <property type="component" value="Unassembled WGS sequence"/>
</dbReference>
<keyword evidence="3" id="KW-1185">Reference proteome</keyword>
<dbReference type="Proteomes" id="UP001209746">
    <property type="component" value="Unassembled WGS sequence"/>
</dbReference>
<accession>A0AAE3LH05</accession>
<name>A0AAE3LH05_9EURY</name>
<proteinExistence type="predicted"/>
<dbReference type="EMBL" id="JAOPKC010000010">
    <property type="protein sequence ID" value="MCU4718438.1"/>
    <property type="molecule type" value="Genomic_DNA"/>
</dbReference>
<gene>
    <name evidence="2" type="ORF">OB914_05655</name>
    <name evidence="1" type="ORF">OB916_10235</name>
</gene>
<evidence type="ECO:0000313" key="2">
    <source>
        <dbReference type="EMBL" id="MCU4726449.1"/>
    </source>
</evidence>
<dbReference type="AlphaFoldDB" id="A0AAE3LH05"/>
<evidence type="ECO:0000313" key="4">
    <source>
        <dbReference type="Proteomes" id="UP001209746"/>
    </source>
</evidence>